<dbReference type="AlphaFoldDB" id="A0A0A9GYJ4"/>
<dbReference type="EMBL" id="GBRH01170245">
    <property type="protein sequence ID" value="JAE27651.1"/>
    <property type="molecule type" value="Transcribed_RNA"/>
</dbReference>
<feature type="compositionally biased region" description="Basic and acidic residues" evidence="1">
    <location>
        <begin position="69"/>
        <end position="80"/>
    </location>
</feature>
<sequence>MLEMDPQSSFGMMCGMASISKMNSQGSILLQRTKIAPSKDSYRIVHKQTSTCLCLKKHSRNYRLYKQESHRYKSKNKDQTHGLTVGALTHTHPGNFIH</sequence>
<evidence type="ECO:0000256" key="1">
    <source>
        <dbReference type="SAM" id="MobiDB-lite"/>
    </source>
</evidence>
<proteinExistence type="predicted"/>
<protein>
    <submittedName>
        <fullName evidence="2">Uncharacterized protein</fullName>
    </submittedName>
</protein>
<name>A0A0A9GYJ4_ARUDO</name>
<reference evidence="2" key="2">
    <citation type="journal article" date="2015" name="Data Brief">
        <title>Shoot transcriptome of the giant reed, Arundo donax.</title>
        <authorList>
            <person name="Barrero R.A."/>
            <person name="Guerrero F.D."/>
            <person name="Moolhuijzen P."/>
            <person name="Goolsby J.A."/>
            <person name="Tidwell J."/>
            <person name="Bellgard S.E."/>
            <person name="Bellgard M.I."/>
        </authorList>
    </citation>
    <scope>NUCLEOTIDE SEQUENCE</scope>
    <source>
        <tissue evidence="2">Shoot tissue taken approximately 20 cm above the soil surface</tissue>
    </source>
</reference>
<reference evidence="2" key="1">
    <citation type="submission" date="2014-09" db="EMBL/GenBank/DDBJ databases">
        <authorList>
            <person name="Magalhaes I.L.F."/>
            <person name="Oliveira U."/>
            <person name="Santos F.R."/>
            <person name="Vidigal T.H.D.A."/>
            <person name="Brescovit A.D."/>
            <person name="Santos A.J."/>
        </authorList>
    </citation>
    <scope>NUCLEOTIDE SEQUENCE</scope>
    <source>
        <tissue evidence="2">Shoot tissue taken approximately 20 cm above the soil surface</tissue>
    </source>
</reference>
<accession>A0A0A9GYJ4</accession>
<feature type="region of interest" description="Disordered" evidence="1">
    <location>
        <begin position="69"/>
        <end position="98"/>
    </location>
</feature>
<evidence type="ECO:0000313" key="2">
    <source>
        <dbReference type="EMBL" id="JAE27651.1"/>
    </source>
</evidence>
<organism evidence="2">
    <name type="scientific">Arundo donax</name>
    <name type="common">Giant reed</name>
    <name type="synonym">Donax arundinaceus</name>
    <dbReference type="NCBI Taxonomy" id="35708"/>
    <lineage>
        <taxon>Eukaryota</taxon>
        <taxon>Viridiplantae</taxon>
        <taxon>Streptophyta</taxon>
        <taxon>Embryophyta</taxon>
        <taxon>Tracheophyta</taxon>
        <taxon>Spermatophyta</taxon>
        <taxon>Magnoliopsida</taxon>
        <taxon>Liliopsida</taxon>
        <taxon>Poales</taxon>
        <taxon>Poaceae</taxon>
        <taxon>PACMAD clade</taxon>
        <taxon>Arundinoideae</taxon>
        <taxon>Arundineae</taxon>
        <taxon>Arundo</taxon>
    </lineage>
</organism>